<gene>
    <name evidence="2" type="ORF">EAX62_05490</name>
</gene>
<dbReference type="Proteomes" id="UP000275256">
    <property type="component" value="Unassembled WGS sequence"/>
</dbReference>
<keyword evidence="1" id="KW-1133">Transmembrane helix</keyword>
<evidence type="ECO:0000313" key="2">
    <source>
        <dbReference type="EMBL" id="RMB62039.1"/>
    </source>
</evidence>
<accession>A0A3M0GLJ3</accession>
<sequence length="354" mass="39080">MNEDEISETLDKVVPHRELPEGLLAGARRRRRRTRTLTGTAAAALVAALAVPLALTMGSSGQQVATPQPTAISTASYDEQCRVDAEGRMATSELPGDTLPDGPSAVWFCSGVVSRAPFEPLVGTQATQRLVDSFRELSTTPVEGKQRSLSPNKGYLVFTYADGQRYVVQIDLYSSGQVLWGSEQQHVRYGSPEWFYGLDQLWRRQRDENPQNPPLAPRVGVCDNMGPSLGRPMDRYDVDGALCTVIRNEAGVVEGVRVPAPQQLVTEARREAQSASVAWVRTDLEPNPAVHWDGDTIMLVDDYGDRLPLMQTATDKWFWQQGDKGWEWTPTPELAARLNKALDEGRPSPQPTHS</sequence>
<keyword evidence="3" id="KW-1185">Reference proteome</keyword>
<proteinExistence type="predicted"/>
<dbReference type="EMBL" id="REFW01000001">
    <property type="protein sequence ID" value="RMB62039.1"/>
    <property type="molecule type" value="Genomic_DNA"/>
</dbReference>
<reference evidence="2 3" key="1">
    <citation type="submission" date="2018-10" db="EMBL/GenBank/DDBJ databases">
        <title>Tessaracoccus antarcticuss sp. nov., isolated from sediment.</title>
        <authorList>
            <person name="Zhou L.Y."/>
            <person name="Du Z.J."/>
        </authorList>
    </citation>
    <scope>NUCLEOTIDE SEQUENCE [LARGE SCALE GENOMIC DNA]</scope>
    <source>
        <strain evidence="2 3">JDX10</strain>
    </source>
</reference>
<comment type="caution">
    <text evidence="2">The sequence shown here is derived from an EMBL/GenBank/DDBJ whole genome shotgun (WGS) entry which is preliminary data.</text>
</comment>
<organism evidence="2 3">
    <name type="scientific">Tessaracoccus antarcticus</name>
    <dbReference type="NCBI Taxonomy" id="2479848"/>
    <lineage>
        <taxon>Bacteria</taxon>
        <taxon>Bacillati</taxon>
        <taxon>Actinomycetota</taxon>
        <taxon>Actinomycetes</taxon>
        <taxon>Propionibacteriales</taxon>
        <taxon>Propionibacteriaceae</taxon>
        <taxon>Tessaracoccus</taxon>
    </lineage>
</organism>
<dbReference type="RefSeq" id="WP_121900587.1">
    <property type="nucleotide sequence ID" value="NZ_REFW01000001.1"/>
</dbReference>
<keyword evidence="1" id="KW-0472">Membrane</keyword>
<dbReference type="AlphaFoldDB" id="A0A3M0GLJ3"/>
<feature type="transmembrane region" description="Helical" evidence="1">
    <location>
        <begin position="37"/>
        <end position="55"/>
    </location>
</feature>
<protein>
    <submittedName>
        <fullName evidence="2">Uncharacterized protein</fullName>
    </submittedName>
</protein>
<name>A0A3M0GLJ3_9ACTN</name>
<evidence type="ECO:0000256" key="1">
    <source>
        <dbReference type="SAM" id="Phobius"/>
    </source>
</evidence>
<keyword evidence="1" id="KW-0812">Transmembrane</keyword>
<evidence type="ECO:0000313" key="3">
    <source>
        <dbReference type="Proteomes" id="UP000275256"/>
    </source>
</evidence>